<gene>
    <name evidence="2" type="ORF">CVT26_002326</name>
</gene>
<evidence type="ECO:0008006" key="4">
    <source>
        <dbReference type="Google" id="ProtNLM"/>
    </source>
</evidence>
<reference evidence="2 3" key="1">
    <citation type="journal article" date="2018" name="Evol. Lett.">
        <title>Horizontal gene cluster transfer increased hallucinogenic mushroom diversity.</title>
        <authorList>
            <person name="Reynolds H.T."/>
            <person name="Vijayakumar V."/>
            <person name="Gluck-Thaler E."/>
            <person name="Korotkin H.B."/>
            <person name="Matheny P.B."/>
            <person name="Slot J.C."/>
        </authorList>
    </citation>
    <scope>NUCLEOTIDE SEQUENCE [LARGE SCALE GENOMIC DNA]</scope>
    <source>
        <strain evidence="2 3">SRW20</strain>
    </source>
</reference>
<evidence type="ECO:0000313" key="2">
    <source>
        <dbReference type="EMBL" id="PPQ97541.1"/>
    </source>
</evidence>
<evidence type="ECO:0000256" key="1">
    <source>
        <dbReference type="SAM" id="MobiDB-lite"/>
    </source>
</evidence>
<feature type="region of interest" description="Disordered" evidence="1">
    <location>
        <begin position="1"/>
        <end position="26"/>
    </location>
</feature>
<sequence>MSADQLHLSSGDLPSSPSVHSSPPKPDYSIEIPTELWEELCEYPRFSPWFLCASDYSNLSLACKRFRDIFQKRLFRSVVHIPGRYAKEAHDGNNTEAVTLVKPTFCEKITQFTTPPPAALKWMQDYRFCGMNGPVGISLSEQEKKVYEAAVISLAKALPKFTVLRRLTLEVMDIEEELVAAIAGLSSLCSLDIDGGRLIYRAAPLDKQIVAKDLWFNSRKLEEERNLSPLQLFSNQRLASLGIAMPSELSNILTHFADQGCSDRLRRLSLYDFDFEEFPVVFRFLGTTPNLEILRLRTDAAKDSWIPVDVLDTLTTMCPAAGLLHLLEYEGPPELVPLLVPNSPVRFLDLVDSPPWIGLDWEKGNRILDSISRSSSVRILGLPILPPRLGLFPRIAREFPNLERLILGLDDEACVSWEKENADQAGPAPMIEMDAENVPLSSVESFKGLVERLSLGLLPLPAHLKSLKIRDSVTKRVLNIHGRMVTVREYPVRTCMTRRALHRTACDLGKLYTSLEQIEFAQYPGMSWSKDGEGSWRPCTSALLPDLDEQAKAQYGCWA</sequence>
<proteinExistence type="predicted"/>
<dbReference type="STRING" id="231916.A0A409Y3L5"/>
<accession>A0A409Y3L5</accession>
<dbReference type="SUPFAM" id="SSF52047">
    <property type="entry name" value="RNI-like"/>
    <property type="match status" value="1"/>
</dbReference>
<dbReference type="InParanoid" id="A0A409Y3L5"/>
<dbReference type="EMBL" id="NHYE01001226">
    <property type="protein sequence ID" value="PPQ97541.1"/>
    <property type="molecule type" value="Genomic_DNA"/>
</dbReference>
<dbReference type="Gene3D" id="3.80.10.10">
    <property type="entry name" value="Ribonuclease Inhibitor"/>
    <property type="match status" value="1"/>
</dbReference>
<organism evidence="2 3">
    <name type="scientific">Gymnopilus dilepis</name>
    <dbReference type="NCBI Taxonomy" id="231916"/>
    <lineage>
        <taxon>Eukaryota</taxon>
        <taxon>Fungi</taxon>
        <taxon>Dikarya</taxon>
        <taxon>Basidiomycota</taxon>
        <taxon>Agaricomycotina</taxon>
        <taxon>Agaricomycetes</taxon>
        <taxon>Agaricomycetidae</taxon>
        <taxon>Agaricales</taxon>
        <taxon>Agaricineae</taxon>
        <taxon>Hymenogastraceae</taxon>
        <taxon>Gymnopilus</taxon>
    </lineage>
</organism>
<evidence type="ECO:0000313" key="3">
    <source>
        <dbReference type="Proteomes" id="UP000284706"/>
    </source>
</evidence>
<name>A0A409Y3L5_9AGAR</name>
<protein>
    <recommendedName>
        <fullName evidence="4">F-box domain-containing protein</fullName>
    </recommendedName>
</protein>
<comment type="caution">
    <text evidence="2">The sequence shown here is derived from an EMBL/GenBank/DDBJ whole genome shotgun (WGS) entry which is preliminary data.</text>
</comment>
<dbReference type="AlphaFoldDB" id="A0A409Y3L5"/>
<dbReference type="InterPro" id="IPR032675">
    <property type="entry name" value="LRR_dom_sf"/>
</dbReference>
<feature type="compositionally biased region" description="Low complexity" evidence="1">
    <location>
        <begin position="9"/>
        <end position="22"/>
    </location>
</feature>
<keyword evidence="3" id="KW-1185">Reference proteome</keyword>
<dbReference type="Proteomes" id="UP000284706">
    <property type="component" value="Unassembled WGS sequence"/>
</dbReference>